<gene>
    <name evidence="1" type="ORF">IV66_GL001825</name>
</gene>
<proteinExistence type="predicted"/>
<accession>A0A0R2L9F7</accession>
<name>A0A0R2L9F7_9LACO</name>
<keyword evidence="2" id="KW-1185">Reference proteome</keyword>
<organism evidence="1 2">
    <name type="scientific">Ligilactobacillus pobuzihii</name>
    <dbReference type="NCBI Taxonomy" id="449659"/>
    <lineage>
        <taxon>Bacteria</taxon>
        <taxon>Bacillati</taxon>
        <taxon>Bacillota</taxon>
        <taxon>Bacilli</taxon>
        <taxon>Lactobacillales</taxon>
        <taxon>Lactobacillaceae</taxon>
        <taxon>Ligilactobacillus</taxon>
    </lineage>
</organism>
<dbReference type="PATRIC" id="fig|449659.4.peg.1868"/>
<evidence type="ECO:0008006" key="3">
    <source>
        <dbReference type="Google" id="ProtNLM"/>
    </source>
</evidence>
<dbReference type="Proteomes" id="UP000051886">
    <property type="component" value="Unassembled WGS sequence"/>
</dbReference>
<comment type="caution">
    <text evidence="1">The sequence shown here is derived from an EMBL/GenBank/DDBJ whole genome shotgun (WGS) entry which is preliminary data.</text>
</comment>
<sequence length="69" mass="8265">MSELEHLTKAPKGRQKIYYYDPTWEYCKNYTKEKLSDLELKDMMNSEKIGVESVFGKLKGDFVFHRVRD</sequence>
<reference evidence="1 2" key="1">
    <citation type="journal article" date="2015" name="Genome Announc.">
        <title>Expanding the biotechnology potential of lactobacilli through comparative genomics of 213 strains and associated genera.</title>
        <authorList>
            <person name="Sun Z."/>
            <person name="Harris H.M."/>
            <person name="McCann A."/>
            <person name="Guo C."/>
            <person name="Argimon S."/>
            <person name="Zhang W."/>
            <person name="Yang X."/>
            <person name="Jeffery I.B."/>
            <person name="Cooney J.C."/>
            <person name="Kagawa T.F."/>
            <person name="Liu W."/>
            <person name="Song Y."/>
            <person name="Salvetti E."/>
            <person name="Wrobel A."/>
            <person name="Rasinkangas P."/>
            <person name="Parkhill J."/>
            <person name="Rea M.C."/>
            <person name="O'Sullivan O."/>
            <person name="Ritari J."/>
            <person name="Douillard F.P."/>
            <person name="Paul Ross R."/>
            <person name="Yang R."/>
            <person name="Briner A.E."/>
            <person name="Felis G.E."/>
            <person name="de Vos W.M."/>
            <person name="Barrangou R."/>
            <person name="Klaenhammer T.R."/>
            <person name="Caufield P.W."/>
            <person name="Cui Y."/>
            <person name="Zhang H."/>
            <person name="O'Toole P.W."/>
        </authorList>
    </citation>
    <scope>NUCLEOTIDE SEQUENCE [LARGE SCALE GENOMIC DNA]</scope>
    <source>
        <strain evidence="1 2">NBRC 103219</strain>
    </source>
</reference>
<protein>
    <recommendedName>
        <fullName evidence="3">Transposase DDE domain-containing protein</fullName>
    </recommendedName>
</protein>
<evidence type="ECO:0000313" key="2">
    <source>
        <dbReference type="Proteomes" id="UP000051886"/>
    </source>
</evidence>
<dbReference type="EMBL" id="JQCN01000045">
    <property type="protein sequence ID" value="KRN98495.1"/>
    <property type="molecule type" value="Genomic_DNA"/>
</dbReference>
<dbReference type="AlphaFoldDB" id="A0A0R2L9F7"/>
<evidence type="ECO:0000313" key="1">
    <source>
        <dbReference type="EMBL" id="KRN98495.1"/>
    </source>
</evidence>